<evidence type="ECO:0000256" key="1">
    <source>
        <dbReference type="SAM" id="MobiDB-lite"/>
    </source>
</evidence>
<organism evidence="2 3">
    <name type="scientific">Phlyctema vagabunda</name>
    <dbReference type="NCBI Taxonomy" id="108571"/>
    <lineage>
        <taxon>Eukaryota</taxon>
        <taxon>Fungi</taxon>
        <taxon>Dikarya</taxon>
        <taxon>Ascomycota</taxon>
        <taxon>Pezizomycotina</taxon>
        <taxon>Leotiomycetes</taxon>
        <taxon>Helotiales</taxon>
        <taxon>Dermateaceae</taxon>
        <taxon>Phlyctema</taxon>
    </lineage>
</organism>
<feature type="region of interest" description="Disordered" evidence="1">
    <location>
        <begin position="95"/>
        <end position="114"/>
    </location>
</feature>
<sequence length="389" mass="44847">MAHQAHALPWKTLAANLVYKKIYRPNTMDQSEEMIIPLDKESQAKELAYFGRGLAKQIQEFGASERAKYKPQAYYVTRATEWTNSAFPNDEVATEASAVETRKQHKKEKLNSKPEARMVYSDELKDRYWGSQHDERPLNFSLSLWRTDSQDIECWLDRPSCGNTDFGETIKVLMMEASAAAPAVSAIDPLGRGHETKRENMETLLLMANHPRVSVHSFRNMHHGHHFGVSRVAEEAVKAYVFLNVLVVMKENGSKLFDTLVDADGNTDKDLRQNYMALRQYTRLLSSIAGSYDGDAQCIVHQDFFFSKPWSAEAREVFWKTGTQKPTNDVLADMEELKEYLKGVWRIMVTYDIILREEGQDPDWEDEFRSAMIHIYGAYFEYDKCRNIP</sequence>
<proteinExistence type="predicted"/>
<dbReference type="Proteomes" id="UP001629113">
    <property type="component" value="Unassembled WGS sequence"/>
</dbReference>
<accession>A0ABR4PWK1</accession>
<name>A0ABR4PWK1_9HELO</name>
<protein>
    <submittedName>
        <fullName evidence="2">Uncharacterized protein</fullName>
    </submittedName>
</protein>
<reference evidence="2 3" key="1">
    <citation type="submission" date="2024-06" db="EMBL/GenBank/DDBJ databases">
        <title>Complete genome of Phlyctema vagabunda strain 19-DSS-EL-015.</title>
        <authorList>
            <person name="Fiorenzani C."/>
        </authorList>
    </citation>
    <scope>NUCLEOTIDE SEQUENCE [LARGE SCALE GENOMIC DNA]</scope>
    <source>
        <strain evidence="2 3">19-DSS-EL-015</strain>
    </source>
</reference>
<gene>
    <name evidence="2" type="ORF">PVAG01_01247</name>
</gene>
<evidence type="ECO:0000313" key="3">
    <source>
        <dbReference type="Proteomes" id="UP001629113"/>
    </source>
</evidence>
<dbReference type="EMBL" id="JBFCZG010000001">
    <property type="protein sequence ID" value="KAL3427738.1"/>
    <property type="molecule type" value="Genomic_DNA"/>
</dbReference>
<comment type="caution">
    <text evidence="2">The sequence shown here is derived from an EMBL/GenBank/DDBJ whole genome shotgun (WGS) entry which is preliminary data.</text>
</comment>
<keyword evidence="3" id="KW-1185">Reference proteome</keyword>
<evidence type="ECO:0000313" key="2">
    <source>
        <dbReference type="EMBL" id="KAL3427738.1"/>
    </source>
</evidence>